<keyword evidence="1" id="KW-0472">Membrane</keyword>
<keyword evidence="1" id="KW-0812">Transmembrane</keyword>
<protein>
    <submittedName>
        <fullName evidence="2">Uncharacterized protein</fullName>
    </submittedName>
</protein>
<keyword evidence="1" id="KW-1133">Transmembrane helix</keyword>
<dbReference type="RefSeq" id="WP_069781556.1">
    <property type="nucleotide sequence ID" value="NZ_CP017248.1"/>
</dbReference>
<gene>
    <name evidence="2" type="ORF">BFF78_31735</name>
</gene>
<dbReference type="Proteomes" id="UP000094960">
    <property type="component" value="Chromosome"/>
</dbReference>
<dbReference type="KEGG" id="spun:BFF78_31735"/>
<keyword evidence="3" id="KW-1185">Reference proteome</keyword>
<organism evidence="2 3">
    <name type="scientific">Streptomyces fodineus</name>
    <dbReference type="NCBI Taxonomy" id="1904616"/>
    <lineage>
        <taxon>Bacteria</taxon>
        <taxon>Bacillati</taxon>
        <taxon>Actinomycetota</taxon>
        <taxon>Actinomycetes</taxon>
        <taxon>Kitasatosporales</taxon>
        <taxon>Streptomycetaceae</taxon>
        <taxon>Streptomyces</taxon>
    </lineage>
</organism>
<proteinExistence type="predicted"/>
<accession>A0A1D7YHK5</accession>
<feature type="transmembrane region" description="Helical" evidence="1">
    <location>
        <begin position="59"/>
        <end position="78"/>
    </location>
</feature>
<feature type="transmembrane region" description="Helical" evidence="1">
    <location>
        <begin position="28"/>
        <end position="53"/>
    </location>
</feature>
<reference evidence="3" key="1">
    <citation type="submission" date="2016-09" db="EMBL/GenBank/DDBJ databases">
        <title>Streptomyces puniciscabiei strain:TW1S1 Genome sequencing and assembly.</title>
        <authorList>
            <person name="Kim M.-K."/>
            <person name="Kim S.B."/>
        </authorList>
    </citation>
    <scope>NUCLEOTIDE SEQUENCE [LARGE SCALE GENOMIC DNA]</scope>
    <source>
        <strain evidence="3">TW1S1</strain>
    </source>
</reference>
<evidence type="ECO:0000313" key="2">
    <source>
        <dbReference type="EMBL" id="AOR35016.1"/>
    </source>
</evidence>
<evidence type="ECO:0000256" key="1">
    <source>
        <dbReference type="SAM" id="Phobius"/>
    </source>
</evidence>
<sequence>MNRIESLTPAQIESELERLDRLDRRDDLACCVLAGLFFLVATALYAGVAAFAFQGAGAATTGCAVFGALAGGAGTWLVRKVRRRRRIRRVRRRQRA</sequence>
<name>A0A1D7YHK5_9ACTN</name>
<dbReference type="EMBL" id="CP017248">
    <property type="protein sequence ID" value="AOR35016.1"/>
    <property type="molecule type" value="Genomic_DNA"/>
</dbReference>
<evidence type="ECO:0000313" key="3">
    <source>
        <dbReference type="Proteomes" id="UP000094960"/>
    </source>
</evidence>
<dbReference type="AlphaFoldDB" id="A0A1D7YHK5"/>